<evidence type="ECO:0000259" key="2">
    <source>
        <dbReference type="SMART" id="SM01271"/>
    </source>
</evidence>
<sequence length="278" mass="31273">MDTENSQCLLSSSSSLPQQQNQVESYIGNYVTLISNCDLRYDGLLGYVNLQDWILVLQNGRGSNGFYVMPSNQVFEYIVFNGIYLKKILVQPSSTRYGYGVSPKGAKIHQKVPLISNENIEKPQATTDSEASSVNGSVNDRSLIASNPLAQPQFPGSYPFAQPQFPGSNYYDPRSLPNYGLLNQAPTNNASEAMLTPTNPSQSFFTIVPPNFGRYYSETVNQNFKNYKLWGPSRNNNQKDETARNPLDPIERPYHPFGPIERPLDYSEEIYNYIQSGF</sequence>
<evidence type="ECO:0000313" key="3">
    <source>
        <dbReference type="EMBL" id="VVB12450.1"/>
    </source>
</evidence>
<dbReference type="AlphaFoldDB" id="A0A565CFG1"/>
<dbReference type="GO" id="GO:0000932">
    <property type="term" value="C:P-body"/>
    <property type="evidence" value="ECO:0007669"/>
    <property type="project" value="TreeGrafter"/>
</dbReference>
<dbReference type="InterPro" id="IPR025609">
    <property type="entry name" value="Lsm14-like_N"/>
</dbReference>
<dbReference type="Proteomes" id="UP000489600">
    <property type="component" value="Unassembled WGS sequence"/>
</dbReference>
<dbReference type="Pfam" id="PF12701">
    <property type="entry name" value="LSM14"/>
    <property type="match status" value="1"/>
</dbReference>
<dbReference type="EMBL" id="CABITT030000007">
    <property type="protein sequence ID" value="VVB12450.1"/>
    <property type="molecule type" value="Genomic_DNA"/>
</dbReference>
<dbReference type="GO" id="GO:0034063">
    <property type="term" value="P:stress granule assembly"/>
    <property type="evidence" value="ECO:0007669"/>
    <property type="project" value="TreeGrafter"/>
</dbReference>
<feature type="region of interest" description="Disordered" evidence="1">
    <location>
        <begin position="231"/>
        <end position="256"/>
    </location>
</feature>
<comment type="caution">
    <text evidence="3">The sequence shown here is derived from an EMBL/GenBank/DDBJ whole genome shotgun (WGS) entry which is preliminary data.</text>
</comment>
<dbReference type="SMART" id="SM01271">
    <property type="entry name" value="LSM14"/>
    <property type="match status" value="1"/>
</dbReference>
<dbReference type="Gene3D" id="2.30.30.100">
    <property type="match status" value="1"/>
</dbReference>
<evidence type="ECO:0000256" key="1">
    <source>
        <dbReference type="SAM" id="MobiDB-lite"/>
    </source>
</evidence>
<dbReference type="SUPFAM" id="SSF50182">
    <property type="entry name" value="Sm-like ribonucleoproteins"/>
    <property type="match status" value="1"/>
</dbReference>
<name>A0A565CFG1_9BRAS</name>
<organism evidence="3 4">
    <name type="scientific">Arabis nemorensis</name>
    <dbReference type="NCBI Taxonomy" id="586526"/>
    <lineage>
        <taxon>Eukaryota</taxon>
        <taxon>Viridiplantae</taxon>
        <taxon>Streptophyta</taxon>
        <taxon>Embryophyta</taxon>
        <taxon>Tracheophyta</taxon>
        <taxon>Spermatophyta</taxon>
        <taxon>Magnoliopsida</taxon>
        <taxon>eudicotyledons</taxon>
        <taxon>Gunneridae</taxon>
        <taxon>Pentapetalae</taxon>
        <taxon>rosids</taxon>
        <taxon>malvids</taxon>
        <taxon>Brassicales</taxon>
        <taxon>Brassicaceae</taxon>
        <taxon>Arabideae</taxon>
        <taxon>Arabis</taxon>
    </lineage>
</organism>
<feature type="domain" description="Lsm14-like N-terminal" evidence="2">
    <location>
        <begin position="20"/>
        <end position="114"/>
    </location>
</feature>
<dbReference type="InterPro" id="IPR010920">
    <property type="entry name" value="LSM_dom_sf"/>
</dbReference>
<gene>
    <name evidence="3" type="ORF">ANE_LOCUS22894</name>
</gene>
<keyword evidence="4" id="KW-1185">Reference proteome</keyword>
<dbReference type="GO" id="GO:0033962">
    <property type="term" value="P:P-body assembly"/>
    <property type="evidence" value="ECO:0007669"/>
    <property type="project" value="TreeGrafter"/>
</dbReference>
<accession>A0A565CFG1</accession>
<dbReference type="GO" id="GO:0003729">
    <property type="term" value="F:mRNA binding"/>
    <property type="evidence" value="ECO:0007669"/>
    <property type="project" value="TreeGrafter"/>
</dbReference>
<protein>
    <recommendedName>
        <fullName evidence="2">Lsm14-like N-terminal domain-containing protein</fullName>
    </recommendedName>
</protein>
<evidence type="ECO:0000313" key="4">
    <source>
        <dbReference type="Proteomes" id="UP000489600"/>
    </source>
</evidence>
<dbReference type="PANTHER" id="PTHR13586:SF0">
    <property type="entry name" value="TRAILER HITCH, ISOFORM H"/>
    <property type="match status" value="1"/>
</dbReference>
<dbReference type="PANTHER" id="PTHR13586">
    <property type="entry name" value="SCD6 PROTEIN-RELATED"/>
    <property type="match status" value="1"/>
</dbReference>
<dbReference type="OrthoDB" id="21539at2759"/>
<feature type="compositionally biased region" description="Basic and acidic residues" evidence="1">
    <location>
        <begin position="237"/>
        <end position="254"/>
    </location>
</feature>
<reference evidence="3" key="1">
    <citation type="submission" date="2019-07" db="EMBL/GenBank/DDBJ databases">
        <authorList>
            <person name="Dittberner H."/>
        </authorList>
    </citation>
    <scope>NUCLEOTIDE SEQUENCE [LARGE SCALE GENOMIC DNA]</scope>
</reference>
<proteinExistence type="predicted"/>